<gene>
    <name evidence="2" type="ORF">COV07_00665</name>
</gene>
<dbReference type="SUPFAM" id="SSF56024">
    <property type="entry name" value="Phospholipase D/nuclease"/>
    <property type="match status" value="2"/>
</dbReference>
<evidence type="ECO:0000313" key="2">
    <source>
        <dbReference type="EMBL" id="PIR47171.1"/>
    </source>
</evidence>
<dbReference type="PANTHER" id="PTHR21248">
    <property type="entry name" value="CARDIOLIPIN SYNTHASE"/>
    <property type="match status" value="1"/>
</dbReference>
<proteinExistence type="predicted"/>
<dbReference type="GO" id="GO:0032049">
    <property type="term" value="P:cardiolipin biosynthetic process"/>
    <property type="evidence" value="ECO:0007669"/>
    <property type="project" value="UniProtKB-ARBA"/>
</dbReference>
<protein>
    <recommendedName>
        <fullName evidence="1">PLD phosphodiesterase domain-containing protein</fullName>
    </recommendedName>
</protein>
<dbReference type="InterPro" id="IPR001736">
    <property type="entry name" value="PLipase_D/transphosphatidylase"/>
</dbReference>
<dbReference type="GO" id="GO:0030572">
    <property type="term" value="F:phosphatidyltransferase activity"/>
    <property type="evidence" value="ECO:0007669"/>
    <property type="project" value="UniProtKB-ARBA"/>
</dbReference>
<organism evidence="2 3">
    <name type="scientific">Candidatus Vogelbacteria bacterium CG10_big_fil_rev_8_21_14_0_10_45_14</name>
    <dbReference type="NCBI Taxonomy" id="1975042"/>
    <lineage>
        <taxon>Bacteria</taxon>
        <taxon>Candidatus Vogeliibacteriota</taxon>
    </lineage>
</organism>
<evidence type="ECO:0000313" key="3">
    <source>
        <dbReference type="Proteomes" id="UP000230833"/>
    </source>
</evidence>
<evidence type="ECO:0000259" key="1">
    <source>
        <dbReference type="PROSITE" id="PS50035"/>
    </source>
</evidence>
<dbReference type="PANTHER" id="PTHR21248:SF22">
    <property type="entry name" value="PHOSPHOLIPASE D"/>
    <property type="match status" value="1"/>
</dbReference>
<sequence>MYEAVFLAEQSIYWETFIFRNDTFPAYDFMKVFKEKAKEGKKVVLIIDGFGGFWYDFGKTLEKDLRESGVEVLFFRSWFRRIHRKILIVDEKKIFIGGVNVAQEYMKWLDLNVLLTGKHIVATTLRSFARSYRFCGGVDERLLSLPKMEHLHKGKLWLIEQWPHIDKLFLRRHYKDKIAEANKKITFVTPYFFPHTWLVRSLKDAIGRGVMVEVILPKKTDASFSTFANHVFVKLLENSGIHFYWSNTMIHAKTLLIDGEEGMVGSINLDQMSFDWNVEAGVFFRRKDMVRDLSKIIEEWRKNSTPYNSQSEVWRWYHKPFALLVRILSPII</sequence>
<dbReference type="Gene3D" id="3.30.870.10">
    <property type="entry name" value="Endonuclease Chain A"/>
    <property type="match status" value="2"/>
</dbReference>
<feature type="domain" description="PLD phosphodiesterase" evidence="1">
    <location>
        <begin position="78"/>
        <end position="105"/>
    </location>
</feature>
<dbReference type="InterPro" id="IPR025202">
    <property type="entry name" value="PLD-like_dom"/>
</dbReference>
<dbReference type="EMBL" id="PCYL01000005">
    <property type="protein sequence ID" value="PIR47171.1"/>
    <property type="molecule type" value="Genomic_DNA"/>
</dbReference>
<dbReference type="AlphaFoldDB" id="A0A2H0RKU3"/>
<name>A0A2H0RKU3_9BACT</name>
<accession>A0A2H0RKU3</accession>
<dbReference type="SMART" id="SM00155">
    <property type="entry name" value="PLDc"/>
    <property type="match status" value="2"/>
</dbReference>
<dbReference type="Pfam" id="PF13091">
    <property type="entry name" value="PLDc_2"/>
    <property type="match status" value="2"/>
</dbReference>
<feature type="domain" description="PLD phosphodiesterase" evidence="1">
    <location>
        <begin position="246"/>
        <end position="273"/>
    </location>
</feature>
<comment type="caution">
    <text evidence="2">The sequence shown here is derived from an EMBL/GenBank/DDBJ whole genome shotgun (WGS) entry which is preliminary data.</text>
</comment>
<dbReference type="Proteomes" id="UP000230833">
    <property type="component" value="Unassembled WGS sequence"/>
</dbReference>
<dbReference type="PROSITE" id="PS50035">
    <property type="entry name" value="PLD"/>
    <property type="match status" value="2"/>
</dbReference>
<reference evidence="2 3" key="1">
    <citation type="submission" date="2017-09" db="EMBL/GenBank/DDBJ databases">
        <title>Depth-based differentiation of microbial function through sediment-hosted aquifers and enrichment of novel symbionts in the deep terrestrial subsurface.</title>
        <authorList>
            <person name="Probst A.J."/>
            <person name="Ladd B."/>
            <person name="Jarett J.K."/>
            <person name="Geller-Mcgrath D.E."/>
            <person name="Sieber C.M."/>
            <person name="Emerson J.B."/>
            <person name="Anantharaman K."/>
            <person name="Thomas B.C."/>
            <person name="Malmstrom R."/>
            <person name="Stieglmeier M."/>
            <person name="Klingl A."/>
            <person name="Woyke T."/>
            <person name="Ryan C.M."/>
            <person name="Banfield J.F."/>
        </authorList>
    </citation>
    <scope>NUCLEOTIDE SEQUENCE [LARGE SCALE GENOMIC DNA]</scope>
    <source>
        <strain evidence="2">CG10_big_fil_rev_8_21_14_0_10_45_14</strain>
    </source>
</reference>